<dbReference type="Proteomes" id="UP001204798">
    <property type="component" value="Unassembled WGS sequence"/>
</dbReference>
<feature type="compositionally biased region" description="Basic and acidic residues" evidence="1">
    <location>
        <begin position="44"/>
        <end position="63"/>
    </location>
</feature>
<evidence type="ECO:0000313" key="3">
    <source>
        <dbReference type="Proteomes" id="UP001204798"/>
    </source>
</evidence>
<dbReference type="RefSeq" id="WP_259095651.1">
    <property type="nucleotide sequence ID" value="NZ_CP130454.1"/>
</dbReference>
<organism evidence="2 3">
    <name type="scientific">Candidatus Fervidibacter sacchari</name>
    <dbReference type="NCBI Taxonomy" id="1448929"/>
    <lineage>
        <taxon>Bacteria</taxon>
        <taxon>Candidatus Fervidibacterota</taxon>
        <taxon>Candidatus Fervidibacter</taxon>
    </lineage>
</organism>
<gene>
    <name evidence="2" type="ORF">M2350_001742</name>
</gene>
<protein>
    <submittedName>
        <fullName evidence="2">Uncharacterized protein</fullName>
    </submittedName>
</protein>
<keyword evidence="3" id="KW-1185">Reference proteome</keyword>
<feature type="region of interest" description="Disordered" evidence="1">
    <location>
        <begin position="1"/>
        <end position="63"/>
    </location>
</feature>
<accession>A0ABT2ENR4</accession>
<proteinExistence type="predicted"/>
<reference evidence="2 3" key="1">
    <citation type="submission" date="2022-08" db="EMBL/GenBank/DDBJ databases">
        <title>Bacterial and archaeal communities from various locations to study Microbial Dark Matter (Phase II).</title>
        <authorList>
            <person name="Stepanauskas R."/>
        </authorList>
    </citation>
    <scope>NUCLEOTIDE SEQUENCE [LARGE SCALE GENOMIC DNA]</scope>
    <source>
        <strain evidence="2 3">PD1</strain>
    </source>
</reference>
<evidence type="ECO:0000313" key="2">
    <source>
        <dbReference type="EMBL" id="MCS3919329.1"/>
    </source>
</evidence>
<sequence length="63" mass="7128">MRTEKVWQPPSISTEASRIPEVRERKGKNQRPASRTSPPALVENETKDEGQGTEEEKHLDTLA</sequence>
<dbReference type="EMBL" id="JANUCP010000003">
    <property type="protein sequence ID" value="MCS3919329.1"/>
    <property type="molecule type" value="Genomic_DNA"/>
</dbReference>
<name>A0ABT2ENR4_9BACT</name>
<evidence type="ECO:0000256" key="1">
    <source>
        <dbReference type="SAM" id="MobiDB-lite"/>
    </source>
</evidence>
<comment type="caution">
    <text evidence="2">The sequence shown here is derived from an EMBL/GenBank/DDBJ whole genome shotgun (WGS) entry which is preliminary data.</text>
</comment>